<proteinExistence type="predicted"/>
<keyword evidence="3" id="KW-1185">Reference proteome</keyword>
<dbReference type="PANTHER" id="PTHR12277">
    <property type="entry name" value="ALPHA/BETA HYDROLASE DOMAIN-CONTAINING PROTEIN"/>
    <property type="match status" value="1"/>
</dbReference>
<dbReference type="EMBL" id="JBGMDY010000006">
    <property type="protein sequence ID" value="KAL2331525.1"/>
    <property type="molecule type" value="Genomic_DNA"/>
</dbReference>
<evidence type="ECO:0008006" key="4">
    <source>
        <dbReference type="Google" id="ProtNLM"/>
    </source>
</evidence>
<accession>A0ABD1M707</accession>
<evidence type="ECO:0000256" key="1">
    <source>
        <dbReference type="SAM" id="MobiDB-lite"/>
    </source>
</evidence>
<dbReference type="PANTHER" id="PTHR12277:SF154">
    <property type="entry name" value="ALPHA_BETA-HYDROLASES SUPERFAMILY PROTEIN"/>
    <property type="match status" value="1"/>
</dbReference>
<dbReference type="AlphaFoldDB" id="A0ABD1M707"/>
<feature type="region of interest" description="Disordered" evidence="1">
    <location>
        <begin position="1"/>
        <end position="53"/>
    </location>
</feature>
<comment type="caution">
    <text evidence="2">The sequence shown here is derived from an EMBL/GenBank/DDBJ whole genome shotgun (WGS) entry which is preliminary data.</text>
</comment>
<evidence type="ECO:0000313" key="3">
    <source>
        <dbReference type="Proteomes" id="UP001603857"/>
    </source>
</evidence>
<dbReference type="Gene3D" id="3.40.50.1820">
    <property type="entry name" value="alpha/beta hydrolase"/>
    <property type="match status" value="1"/>
</dbReference>
<feature type="compositionally biased region" description="Basic and acidic residues" evidence="1">
    <location>
        <begin position="1"/>
        <end position="16"/>
    </location>
</feature>
<sequence>MRTHRTTHETRTKDLPVTRVAATPTASDSDDERLRQRSRSYHASKAIASDPRCTIDASSDQQWRAMSDQGFRVQFCYPTKGGRPPSEHNTYSDFEAAYKYLEEDYGVKQEDIILYGQSVGSGPTVDLASRLPRLRAIVLHNPILSGLRVIYPVKRTYCSHNLELSDAFYCFKHAWITMLSLLEKIVTSLALSDSENADMRLSGKNFCMARIEELCANLGSLSCHDQIHNIIVFLRQSEGLSKHVDSFMQILSLVQFKDTPPFVLTPLLPDEMHEADFLRW</sequence>
<dbReference type="SUPFAM" id="SSF53474">
    <property type="entry name" value="alpha/beta-Hydrolases"/>
    <property type="match status" value="1"/>
</dbReference>
<reference evidence="2 3" key="1">
    <citation type="submission" date="2024-08" db="EMBL/GenBank/DDBJ databases">
        <title>Insights into the chromosomal genome structure of Flemingia macrophylla.</title>
        <authorList>
            <person name="Ding Y."/>
            <person name="Zhao Y."/>
            <person name="Bi W."/>
            <person name="Wu M."/>
            <person name="Zhao G."/>
            <person name="Gong Y."/>
            <person name="Li W."/>
            <person name="Zhang P."/>
        </authorList>
    </citation>
    <scope>NUCLEOTIDE SEQUENCE [LARGE SCALE GENOMIC DNA]</scope>
    <source>
        <strain evidence="2">DYQJB</strain>
        <tissue evidence="2">Leaf</tissue>
    </source>
</reference>
<gene>
    <name evidence="2" type="ORF">Fmac_019106</name>
</gene>
<dbReference type="Proteomes" id="UP001603857">
    <property type="component" value="Unassembled WGS sequence"/>
</dbReference>
<protein>
    <recommendedName>
        <fullName evidence="4">Serine aminopeptidase S33 domain-containing protein</fullName>
    </recommendedName>
</protein>
<evidence type="ECO:0000313" key="2">
    <source>
        <dbReference type="EMBL" id="KAL2331525.1"/>
    </source>
</evidence>
<name>A0ABD1M707_9FABA</name>
<dbReference type="InterPro" id="IPR029058">
    <property type="entry name" value="AB_hydrolase_fold"/>
</dbReference>
<organism evidence="2 3">
    <name type="scientific">Flemingia macrophylla</name>
    <dbReference type="NCBI Taxonomy" id="520843"/>
    <lineage>
        <taxon>Eukaryota</taxon>
        <taxon>Viridiplantae</taxon>
        <taxon>Streptophyta</taxon>
        <taxon>Embryophyta</taxon>
        <taxon>Tracheophyta</taxon>
        <taxon>Spermatophyta</taxon>
        <taxon>Magnoliopsida</taxon>
        <taxon>eudicotyledons</taxon>
        <taxon>Gunneridae</taxon>
        <taxon>Pentapetalae</taxon>
        <taxon>rosids</taxon>
        <taxon>fabids</taxon>
        <taxon>Fabales</taxon>
        <taxon>Fabaceae</taxon>
        <taxon>Papilionoideae</taxon>
        <taxon>50 kb inversion clade</taxon>
        <taxon>NPAAA clade</taxon>
        <taxon>indigoferoid/millettioid clade</taxon>
        <taxon>Phaseoleae</taxon>
        <taxon>Flemingia</taxon>
    </lineage>
</organism>